<dbReference type="PANTHER" id="PTHR42791:SF1">
    <property type="entry name" value="N-ACETYLTRANSFERASE DOMAIN-CONTAINING PROTEIN"/>
    <property type="match status" value="1"/>
</dbReference>
<dbReference type="RefSeq" id="WP_284231716.1">
    <property type="nucleotide sequence ID" value="NZ_BSUL01000001.1"/>
</dbReference>
<dbReference type="InterPro" id="IPR016181">
    <property type="entry name" value="Acyl_CoA_acyltransferase"/>
</dbReference>
<dbReference type="AlphaFoldDB" id="A0AA37X9B1"/>
<keyword evidence="2" id="KW-1185">Reference proteome</keyword>
<organism evidence="1 2">
    <name type="scientific">Arenivirga flava</name>
    <dbReference type="NCBI Taxonomy" id="1930060"/>
    <lineage>
        <taxon>Bacteria</taxon>
        <taxon>Bacillati</taxon>
        <taxon>Actinomycetota</taxon>
        <taxon>Actinomycetes</taxon>
        <taxon>Micrococcales</taxon>
        <taxon>Microbacteriaceae</taxon>
        <taxon>Arenivirga</taxon>
    </lineage>
</organism>
<dbReference type="PANTHER" id="PTHR42791">
    <property type="entry name" value="GNAT FAMILY ACETYLTRANSFERASE"/>
    <property type="match status" value="1"/>
</dbReference>
<proteinExistence type="predicted"/>
<dbReference type="InterPro" id="IPR052523">
    <property type="entry name" value="Trichothecene_AcTrans"/>
</dbReference>
<sequence length="207" mass="23038">MPIRIETATRRDLHEVAALLATAMETDPVFLDVVPPRQGRAEALRGFFEAYVLTYTGSERTIDVARRDDGTVIGAATWAVNRVGRDSRFGEQLALAPRYLRALGPLGVIPPYRVQKVLERHRPLDTHWFLSAVGVLGANRDAGVGTALVQSRLDAIDDAQEDAYVESSTVHDRRFFERLGFVPGALIQGLDHARPVGMFRPPARRRR</sequence>
<dbReference type="Gene3D" id="3.40.630.30">
    <property type="match status" value="1"/>
</dbReference>
<reference evidence="1 2" key="1">
    <citation type="journal article" date="2014" name="Int. J. Syst. Evol. Microbiol.">
        <title>Complete genome sequence of Corynebacterium casei LMG S-19264T (=DSM 44701T), isolated from a smear-ripened cheese.</title>
        <authorList>
            <consortium name="US DOE Joint Genome Institute (JGI-PGF)"/>
            <person name="Walter F."/>
            <person name="Albersmeier A."/>
            <person name="Kalinowski J."/>
            <person name="Ruckert C."/>
        </authorList>
    </citation>
    <scope>NUCLEOTIDE SEQUENCE [LARGE SCALE GENOMIC DNA]</scope>
    <source>
        <strain evidence="1 2">NBRC 112289</strain>
    </source>
</reference>
<evidence type="ECO:0000313" key="2">
    <source>
        <dbReference type="Proteomes" id="UP001157160"/>
    </source>
</evidence>
<evidence type="ECO:0000313" key="1">
    <source>
        <dbReference type="EMBL" id="GMA28364.1"/>
    </source>
</evidence>
<dbReference type="Proteomes" id="UP001157160">
    <property type="component" value="Unassembled WGS sequence"/>
</dbReference>
<dbReference type="EMBL" id="BSUL01000001">
    <property type="protein sequence ID" value="GMA28364.1"/>
    <property type="molecule type" value="Genomic_DNA"/>
</dbReference>
<gene>
    <name evidence="1" type="ORF">GCM10025874_16170</name>
</gene>
<comment type="caution">
    <text evidence="1">The sequence shown here is derived from an EMBL/GenBank/DDBJ whole genome shotgun (WGS) entry which is preliminary data.</text>
</comment>
<accession>A0AA37X9B1</accession>
<protein>
    <submittedName>
        <fullName evidence="1">GCN5 family N-acetyltransferase</fullName>
    </submittedName>
</protein>
<dbReference type="SUPFAM" id="SSF55729">
    <property type="entry name" value="Acyl-CoA N-acyltransferases (Nat)"/>
    <property type="match status" value="1"/>
</dbReference>
<name>A0AA37X9B1_9MICO</name>